<evidence type="ECO:0000313" key="6">
    <source>
        <dbReference type="EMBL" id="SHK70786.1"/>
    </source>
</evidence>
<keyword evidence="1" id="KW-0805">Transcription regulation</keyword>
<dbReference type="Gene3D" id="1.10.357.10">
    <property type="entry name" value="Tetracycline Repressor, domain 2"/>
    <property type="match status" value="1"/>
</dbReference>
<evidence type="ECO:0000313" key="7">
    <source>
        <dbReference type="Proteomes" id="UP000324252"/>
    </source>
</evidence>
<feature type="domain" description="HTH tetR-type" evidence="5">
    <location>
        <begin position="16"/>
        <end position="76"/>
    </location>
</feature>
<gene>
    <name evidence="6" type="ORF">SAMN05444142_10847</name>
</gene>
<keyword evidence="3" id="KW-0804">Transcription</keyword>
<sequence>METTRKKRRTQVERREEAESLLIAAATKLISIKGFSGFSLAEVGDLAGYSRGLAGHHFGTKENLQIRVAEYIFGETFNEMAALVGHKPRGIPFIEALLEYCVKAAETERAKALTMLLSEAQMNEKLYAIIMRFHQRALRNLEYEIQQGKVEGNIREDANSKMQAAIIYAFLRGQLNFIVFQPDFEYEEMSREFLRNLRTAIGT</sequence>
<dbReference type="RefSeq" id="WP_149789110.1">
    <property type="nucleotide sequence ID" value="NZ_FNIO01000007.1"/>
</dbReference>
<evidence type="ECO:0000256" key="4">
    <source>
        <dbReference type="PROSITE-ProRule" id="PRU00335"/>
    </source>
</evidence>
<dbReference type="PROSITE" id="PS50977">
    <property type="entry name" value="HTH_TETR_2"/>
    <property type="match status" value="1"/>
</dbReference>
<keyword evidence="7" id="KW-1185">Reference proteome</keyword>
<reference evidence="6 7" key="1">
    <citation type="submission" date="2016-11" db="EMBL/GenBank/DDBJ databases">
        <authorList>
            <person name="Varghese N."/>
            <person name="Submissions S."/>
        </authorList>
    </citation>
    <scope>NUCLEOTIDE SEQUENCE [LARGE SCALE GENOMIC DNA]</scope>
    <source>
        <strain evidence="6 7">DSM 29620</strain>
    </source>
</reference>
<dbReference type="EMBL" id="FQZZ01000008">
    <property type="protein sequence ID" value="SHK70786.1"/>
    <property type="molecule type" value="Genomic_DNA"/>
</dbReference>
<evidence type="ECO:0000256" key="1">
    <source>
        <dbReference type="ARBA" id="ARBA00023015"/>
    </source>
</evidence>
<dbReference type="InterPro" id="IPR009057">
    <property type="entry name" value="Homeodomain-like_sf"/>
</dbReference>
<evidence type="ECO:0000259" key="5">
    <source>
        <dbReference type="PROSITE" id="PS50977"/>
    </source>
</evidence>
<dbReference type="Pfam" id="PF00440">
    <property type="entry name" value="TetR_N"/>
    <property type="match status" value="1"/>
</dbReference>
<feature type="DNA-binding region" description="H-T-H motif" evidence="4">
    <location>
        <begin position="39"/>
        <end position="58"/>
    </location>
</feature>
<protein>
    <submittedName>
        <fullName evidence="6">Transcriptional regulator, TetR family</fullName>
    </submittedName>
</protein>
<name>A0A1H0L5H3_9RHOB</name>
<dbReference type="OrthoDB" id="9809265at2"/>
<dbReference type="GO" id="GO:0003677">
    <property type="term" value="F:DNA binding"/>
    <property type="evidence" value="ECO:0007669"/>
    <property type="project" value="UniProtKB-UniRule"/>
</dbReference>
<organism evidence="6 7">
    <name type="scientific">Lutimaribacter pacificus</name>
    <dbReference type="NCBI Taxonomy" id="391948"/>
    <lineage>
        <taxon>Bacteria</taxon>
        <taxon>Pseudomonadati</taxon>
        <taxon>Pseudomonadota</taxon>
        <taxon>Alphaproteobacteria</taxon>
        <taxon>Rhodobacterales</taxon>
        <taxon>Roseobacteraceae</taxon>
        <taxon>Lutimaribacter</taxon>
    </lineage>
</organism>
<dbReference type="PANTHER" id="PTHR47506">
    <property type="entry name" value="TRANSCRIPTIONAL REGULATORY PROTEIN"/>
    <property type="match status" value="1"/>
</dbReference>
<dbReference type="SUPFAM" id="SSF46689">
    <property type="entry name" value="Homeodomain-like"/>
    <property type="match status" value="1"/>
</dbReference>
<dbReference type="SUPFAM" id="SSF48498">
    <property type="entry name" value="Tetracyclin repressor-like, C-terminal domain"/>
    <property type="match status" value="1"/>
</dbReference>
<keyword evidence="2 4" id="KW-0238">DNA-binding</keyword>
<evidence type="ECO:0000256" key="3">
    <source>
        <dbReference type="ARBA" id="ARBA00023163"/>
    </source>
</evidence>
<dbReference type="Proteomes" id="UP000324252">
    <property type="component" value="Unassembled WGS sequence"/>
</dbReference>
<dbReference type="PANTHER" id="PTHR47506:SF6">
    <property type="entry name" value="HTH-TYPE TRANSCRIPTIONAL REPRESSOR NEMR"/>
    <property type="match status" value="1"/>
</dbReference>
<accession>A0A1H0L5H3</accession>
<proteinExistence type="predicted"/>
<dbReference type="InterPro" id="IPR036271">
    <property type="entry name" value="Tet_transcr_reg_TetR-rel_C_sf"/>
</dbReference>
<dbReference type="InterPro" id="IPR001647">
    <property type="entry name" value="HTH_TetR"/>
</dbReference>
<dbReference type="AlphaFoldDB" id="A0A1H0L5H3"/>
<evidence type="ECO:0000256" key="2">
    <source>
        <dbReference type="ARBA" id="ARBA00023125"/>
    </source>
</evidence>